<organism evidence="1">
    <name type="scientific">Myoviridae sp. ctIty1</name>
    <dbReference type="NCBI Taxonomy" id="2827673"/>
    <lineage>
        <taxon>Viruses</taxon>
        <taxon>Duplodnaviria</taxon>
        <taxon>Heunggongvirae</taxon>
        <taxon>Uroviricota</taxon>
        <taxon>Caudoviricetes</taxon>
    </lineage>
</organism>
<proteinExistence type="predicted"/>
<evidence type="ECO:0000313" key="1">
    <source>
        <dbReference type="EMBL" id="DAF62427.1"/>
    </source>
</evidence>
<accession>A0A8S5THA4</accession>
<protein>
    <submittedName>
        <fullName evidence="1">Uncharacterized protein</fullName>
    </submittedName>
</protein>
<reference evidence="1" key="1">
    <citation type="journal article" date="2021" name="Proc. Natl. Acad. Sci. U.S.A.">
        <title>A Catalog of Tens of Thousands of Viruses from Human Metagenomes Reveals Hidden Associations with Chronic Diseases.</title>
        <authorList>
            <person name="Tisza M.J."/>
            <person name="Buck C.B."/>
        </authorList>
    </citation>
    <scope>NUCLEOTIDE SEQUENCE</scope>
    <source>
        <strain evidence="1">CtIty1</strain>
    </source>
</reference>
<dbReference type="EMBL" id="BK032823">
    <property type="protein sequence ID" value="DAF62427.1"/>
    <property type="molecule type" value="Genomic_DNA"/>
</dbReference>
<sequence length="67" mass="7843">MKEFNEFTFNNNNTEYLSDLHSKGIIEPKIENGVVNIIVSPITVKPNGKVEYNFEYSPKHRNKQEEE</sequence>
<name>A0A8S5THA4_9CAUD</name>